<dbReference type="GeneID" id="92051691"/>
<reference evidence="2 3" key="1">
    <citation type="submission" date="2023-01" db="EMBL/GenBank/DDBJ databases">
        <title>Analysis of 21 Apiospora genomes using comparative genomics revels a genus with tremendous synthesis potential of carbohydrate active enzymes and secondary metabolites.</title>
        <authorList>
            <person name="Sorensen T."/>
        </authorList>
    </citation>
    <scope>NUCLEOTIDE SEQUENCE [LARGE SCALE GENOMIC DNA]</scope>
    <source>
        <strain evidence="2 3">CBS 114990</strain>
    </source>
</reference>
<proteinExistence type="predicted"/>
<name>A0ABR1UTH8_9PEZI</name>
<organism evidence="2 3">
    <name type="scientific">Apiospora hydei</name>
    <dbReference type="NCBI Taxonomy" id="1337664"/>
    <lineage>
        <taxon>Eukaryota</taxon>
        <taxon>Fungi</taxon>
        <taxon>Dikarya</taxon>
        <taxon>Ascomycota</taxon>
        <taxon>Pezizomycotina</taxon>
        <taxon>Sordariomycetes</taxon>
        <taxon>Xylariomycetidae</taxon>
        <taxon>Amphisphaeriales</taxon>
        <taxon>Apiosporaceae</taxon>
        <taxon>Apiospora</taxon>
    </lineage>
</organism>
<evidence type="ECO:0000256" key="1">
    <source>
        <dbReference type="SAM" id="MobiDB-lite"/>
    </source>
</evidence>
<accession>A0ABR1UTH8</accession>
<keyword evidence="3" id="KW-1185">Reference proteome</keyword>
<sequence length="137" mass="16063">MSHASTRLHPLVDQIPGYIKATNGVLNSGDQLIRWLYYTYDFYVSDEDEEEDEEEEAMEGEEMEEEMEEDSEDEGEESDDQESDVGDDQDDSDQDDSEQEQEPVEANVGEVEFHLEEPSEEYARRVNAYNEWVRYKE</sequence>
<feature type="compositionally biased region" description="Basic and acidic residues" evidence="1">
    <location>
        <begin position="111"/>
        <end position="121"/>
    </location>
</feature>
<dbReference type="EMBL" id="JAQQWN010000010">
    <property type="protein sequence ID" value="KAK8062220.1"/>
    <property type="molecule type" value="Genomic_DNA"/>
</dbReference>
<comment type="caution">
    <text evidence="2">The sequence shown here is derived from an EMBL/GenBank/DDBJ whole genome shotgun (WGS) entry which is preliminary data.</text>
</comment>
<feature type="compositionally biased region" description="Acidic residues" evidence="1">
    <location>
        <begin position="46"/>
        <end position="103"/>
    </location>
</feature>
<gene>
    <name evidence="2" type="ORF">PG997_014317</name>
</gene>
<protein>
    <submittedName>
        <fullName evidence="2">Uncharacterized protein</fullName>
    </submittedName>
</protein>
<dbReference type="Proteomes" id="UP001433268">
    <property type="component" value="Unassembled WGS sequence"/>
</dbReference>
<feature type="region of interest" description="Disordered" evidence="1">
    <location>
        <begin position="46"/>
        <end position="121"/>
    </location>
</feature>
<evidence type="ECO:0000313" key="3">
    <source>
        <dbReference type="Proteomes" id="UP001433268"/>
    </source>
</evidence>
<dbReference type="RefSeq" id="XP_066660819.1">
    <property type="nucleotide sequence ID" value="XM_066818631.1"/>
</dbReference>
<evidence type="ECO:0000313" key="2">
    <source>
        <dbReference type="EMBL" id="KAK8062220.1"/>
    </source>
</evidence>